<evidence type="ECO:0000256" key="1">
    <source>
        <dbReference type="SAM" id="MobiDB-lite"/>
    </source>
</evidence>
<dbReference type="EMBL" id="PEJP01000004">
    <property type="protein sequence ID" value="RYO72392.1"/>
    <property type="molecule type" value="Genomic_DNA"/>
</dbReference>
<keyword evidence="3" id="KW-1185">Reference proteome</keyword>
<feature type="region of interest" description="Disordered" evidence="1">
    <location>
        <begin position="1"/>
        <end position="42"/>
    </location>
</feature>
<protein>
    <submittedName>
        <fullName evidence="2">Uncharacterized protein</fullName>
    </submittedName>
</protein>
<accession>A0A4Q4SPW8</accession>
<comment type="caution">
    <text evidence="2">The sequence shown here is derived from an EMBL/GenBank/DDBJ whole genome shotgun (WGS) entry which is preliminary data.</text>
</comment>
<feature type="compositionally biased region" description="Polar residues" evidence="1">
    <location>
        <begin position="1"/>
        <end position="15"/>
    </location>
</feature>
<evidence type="ECO:0000313" key="3">
    <source>
        <dbReference type="Proteomes" id="UP000293823"/>
    </source>
</evidence>
<reference evidence="3" key="1">
    <citation type="journal article" date="2019" name="bioRxiv">
        <title>Genomics, evolutionary history and diagnostics of the Alternaria alternata species group including apple and Asian pear pathotypes.</title>
        <authorList>
            <person name="Armitage A.D."/>
            <person name="Cockerton H.M."/>
            <person name="Sreenivasaprasad S."/>
            <person name="Woodhall J.W."/>
            <person name="Lane C.R."/>
            <person name="Harrison R.J."/>
            <person name="Clarkson J.P."/>
        </authorList>
    </citation>
    <scope>NUCLEOTIDE SEQUENCE [LARGE SCALE GENOMIC DNA]</scope>
    <source>
        <strain evidence="3">RGR 97.0016</strain>
    </source>
</reference>
<gene>
    <name evidence="2" type="ORF">AA0113_g1394</name>
</gene>
<proteinExistence type="predicted"/>
<organism evidence="2 3">
    <name type="scientific">Alternaria arborescens</name>
    <dbReference type="NCBI Taxonomy" id="156630"/>
    <lineage>
        <taxon>Eukaryota</taxon>
        <taxon>Fungi</taxon>
        <taxon>Dikarya</taxon>
        <taxon>Ascomycota</taxon>
        <taxon>Pezizomycotina</taxon>
        <taxon>Dothideomycetes</taxon>
        <taxon>Pleosporomycetidae</taxon>
        <taxon>Pleosporales</taxon>
        <taxon>Pleosporineae</taxon>
        <taxon>Pleosporaceae</taxon>
        <taxon>Alternaria</taxon>
        <taxon>Alternaria sect. Alternaria</taxon>
    </lineage>
</organism>
<name>A0A4Q4SPW8_9PLEO</name>
<evidence type="ECO:0000313" key="2">
    <source>
        <dbReference type="EMBL" id="RYO72392.1"/>
    </source>
</evidence>
<sequence length="42" mass="4370">MPLKTATQPSVSQKISGGPAGDDASDEQETVSECSITGDKRF</sequence>
<dbReference type="Proteomes" id="UP000293823">
    <property type="component" value="Unassembled WGS sequence"/>
</dbReference>
<dbReference type="AlphaFoldDB" id="A0A4Q4SPW8"/>